<keyword evidence="3" id="KW-0813">Transport</keyword>
<evidence type="ECO:0000313" key="11">
    <source>
        <dbReference type="EMBL" id="GCB75427.1"/>
    </source>
</evidence>
<dbReference type="OrthoDB" id="1436450at2759"/>
<dbReference type="SMART" id="SM00173">
    <property type="entry name" value="RAS"/>
    <property type="match status" value="1"/>
</dbReference>
<dbReference type="GO" id="GO:0005770">
    <property type="term" value="C:late endosome"/>
    <property type="evidence" value="ECO:0007669"/>
    <property type="project" value="TreeGrafter"/>
</dbReference>
<dbReference type="PANTHER" id="PTHR47981:SF22">
    <property type="entry name" value="RAS-RELATED PROTEIN RAB-7B"/>
    <property type="match status" value="1"/>
</dbReference>
<dbReference type="GO" id="GO:0015031">
    <property type="term" value="P:protein transport"/>
    <property type="evidence" value="ECO:0007669"/>
    <property type="project" value="UniProtKB-KW"/>
</dbReference>
<dbReference type="EMBL" id="BFAA01013755">
    <property type="protein sequence ID" value="GCB75427.1"/>
    <property type="molecule type" value="Genomic_DNA"/>
</dbReference>
<organism evidence="11 12">
    <name type="scientific">Scyliorhinus torazame</name>
    <name type="common">Cloudy catshark</name>
    <name type="synonym">Catulus torazame</name>
    <dbReference type="NCBI Taxonomy" id="75743"/>
    <lineage>
        <taxon>Eukaryota</taxon>
        <taxon>Metazoa</taxon>
        <taxon>Chordata</taxon>
        <taxon>Craniata</taxon>
        <taxon>Vertebrata</taxon>
        <taxon>Chondrichthyes</taxon>
        <taxon>Elasmobranchii</taxon>
        <taxon>Galeomorphii</taxon>
        <taxon>Galeoidea</taxon>
        <taxon>Carcharhiniformes</taxon>
        <taxon>Scyliorhinidae</taxon>
        <taxon>Scyliorhinus</taxon>
    </lineage>
</organism>
<evidence type="ECO:0000256" key="5">
    <source>
        <dbReference type="ARBA" id="ARBA00022927"/>
    </source>
</evidence>
<dbReference type="OMA" id="RCWHGAD"/>
<dbReference type="PROSITE" id="PS51421">
    <property type="entry name" value="RAS"/>
    <property type="match status" value="1"/>
</dbReference>
<comment type="similarity">
    <text evidence="2">Belongs to the small GTPase superfamily. Rab family.</text>
</comment>
<dbReference type="AlphaFoldDB" id="A0A401PQQ2"/>
<evidence type="ECO:0000313" key="12">
    <source>
        <dbReference type="Proteomes" id="UP000288216"/>
    </source>
</evidence>
<evidence type="ECO:0000256" key="7">
    <source>
        <dbReference type="ARBA" id="ARBA00023288"/>
    </source>
</evidence>
<dbReference type="STRING" id="75743.A0A401PQQ2"/>
<dbReference type="SMART" id="SM00175">
    <property type="entry name" value="RAB"/>
    <property type="match status" value="1"/>
</dbReference>
<proteinExistence type="inferred from homology"/>
<dbReference type="FunFam" id="3.40.50.300:FF:000751">
    <property type="entry name" value="Rab family GTPase, putative"/>
    <property type="match status" value="1"/>
</dbReference>
<evidence type="ECO:0000256" key="9">
    <source>
        <dbReference type="ARBA" id="ARBA00058158"/>
    </source>
</evidence>
<dbReference type="InterPro" id="IPR001806">
    <property type="entry name" value="Small_GTPase"/>
</dbReference>
<evidence type="ECO:0000256" key="4">
    <source>
        <dbReference type="ARBA" id="ARBA00022741"/>
    </source>
</evidence>
<evidence type="ECO:0000256" key="2">
    <source>
        <dbReference type="ARBA" id="ARBA00006270"/>
    </source>
</evidence>
<dbReference type="PROSITE" id="PS51419">
    <property type="entry name" value="RAB"/>
    <property type="match status" value="1"/>
</dbReference>
<dbReference type="PROSITE" id="PS51417">
    <property type="entry name" value="ARF"/>
    <property type="match status" value="1"/>
</dbReference>
<dbReference type="SMART" id="SM00176">
    <property type="entry name" value="RAN"/>
    <property type="match status" value="1"/>
</dbReference>
<keyword evidence="12" id="KW-1185">Reference proteome</keyword>
<dbReference type="GO" id="GO:0090385">
    <property type="term" value="P:phagosome-lysosome fusion"/>
    <property type="evidence" value="ECO:0007669"/>
    <property type="project" value="TreeGrafter"/>
</dbReference>
<comment type="subcellular location">
    <subcellularLocation>
        <location evidence="1">Cytoplasmic vesicle</location>
        <location evidence="1">Phagosome membrane</location>
        <topology evidence="1">Lipid-anchor</topology>
        <orientation evidence="1">Cytoplasmic side</orientation>
    </subcellularLocation>
</comment>
<dbReference type="Proteomes" id="UP000288216">
    <property type="component" value="Unassembled WGS sequence"/>
</dbReference>
<name>A0A401PQQ2_SCYTO</name>
<dbReference type="GO" id="GO:0008333">
    <property type="term" value="P:endosome to lysosome transport"/>
    <property type="evidence" value="ECO:0007669"/>
    <property type="project" value="TreeGrafter"/>
</dbReference>
<dbReference type="GO" id="GO:0003924">
    <property type="term" value="F:GTPase activity"/>
    <property type="evidence" value="ECO:0007669"/>
    <property type="project" value="InterPro"/>
</dbReference>
<dbReference type="GO" id="GO:0030670">
    <property type="term" value="C:phagocytic vesicle membrane"/>
    <property type="evidence" value="ECO:0007669"/>
    <property type="project" value="UniProtKB-SubCell"/>
</dbReference>
<sequence>MNTNKRVDLKIIILGSFGVGKTSLLNRYVNNRFTEDYRNTLGANILTKAIGVDRTSVKLQIWDTGGQERFKSLVHSFSKGSDGCVLVFDVTDRDSFYALEGWREEILLQIPLEHQDYTFVVLGNKVDITERQVTSDEAEVWCRARSIPYFEVSAKEDINVDHAFENIARNALLQDSEWKDCYLTNSISLGDDKTSTRQNCC</sequence>
<evidence type="ECO:0000256" key="10">
    <source>
        <dbReference type="ARBA" id="ARBA00067801"/>
    </source>
</evidence>
<comment type="caution">
    <text evidence="11">The sequence shown here is derived from an EMBL/GenBank/DDBJ whole genome shotgun (WGS) entry which is preliminary data.</text>
</comment>
<evidence type="ECO:0000256" key="1">
    <source>
        <dbReference type="ARBA" id="ARBA00004616"/>
    </source>
</evidence>
<protein>
    <recommendedName>
        <fullName evidence="10">Ras-related protein Rab-7b</fullName>
    </recommendedName>
</protein>
<keyword evidence="4" id="KW-0547">Nucleotide-binding</keyword>
<dbReference type="SUPFAM" id="SSF52540">
    <property type="entry name" value="P-loop containing nucleoside triphosphate hydrolases"/>
    <property type="match status" value="1"/>
</dbReference>
<dbReference type="Pfam" id="PF00071">
    <property type="entry name" value="Ras"/>
    <property type="match status" value="1"/>
</dbReference>
<keyword evidence="6" id="KW-0342">GTP-binding</keyword>
<evidence type="ECO:0000256" key="3">
    <source>
        <dbReference type="ARBA" id="ARBA00022448"/>
    </source>
</evidence>
<dbReference type="GO" id="GO:0005525">
    <property type="term" value="F:GTP binding"/>
    <property type="evidence" value="ECO:0007669"/>
    <property type="project" value="UniProtKB-KW"/>
</dbReference>
<keyword evidence="8" id="KW-0636">Prenylation</keyword>
<dbReference type="GO" id="GO:0005764">
    <property type="term" value="C:lysosome"/>
    <property type="evidence" value="ECO:0007669"/>
    <property type="project" value="UniProtKB-ARBA"/>
</dbReference>
<evidence type="ECO:0000256" key="8">
    <source>
        <dbReference type="ARBA" id="ARBA00023289"/>
    </source>
</evidence>
<comment type="function">
    <text evidence="9">Controls vesicular trafficking from endosomes to the trans-Golgi network (TGN). Acts as a negative regulator of TLR9 signaling and can suppress TLR9-triggered TNFA, IL6, and IFNB production in macrophages by promoting TLR9 lysosomal degradation. Also negatively regulates TLR4 signaling in macrophages by promoting lysosomal degradation of TLR4. Promotes megakaryocytic differentiation by increasing NF-kappa-B-dependent IL6 production and subsequently enhancing the association of STAT3 with GATA1. Not involved in the regulation of the EGF- and EGFR degradation pathway.</text>
</comment>
<dbReference type="GO" id="GO:0002682">
    <property type="term" value="P:regulation of immune system process"/>
    <property type="evidence" value="ECO:0007669"/>
    <property type="project" value="UniProtKB-ARBA"/>
</dbReference>
<dbReference type="NCBIfam" id="TIGR00231">
    <property type="entry name" value="small_GTP"/>
    <property type="match status" value="1"/>
</dbReference>
<dbReference type="InterPro" id="IPR027417">
    <property type="entry name" value="P-loop_NTPase"/>
</dbReference>
<gene>
    <name evidence="11" type="ORF">scyTo_0019007</name>
</gene>
<keyword evidence="5" id="KW-0653">Protein transport</keyword>
<dbReference type="PANTHER" id="PTHR47981">
    <property type="entry name" value="RAB FAMILY"/>
    <property type="match status" value="1"/>
</dbReference>
<reference evidence="11 12" key="1">
    <citation type="journal article" date="2018" name="Nat. Ecol. Evol.">
        <title>Shark genomes provide insights into elasmobranch evolution and the origin of vertebrates.</title>
        <authorList>
            <person name="Hara Y"/>
            <person name="Yamaguchi K"/>
            <person name="Onimaru K"/>
            <person name="Kadota M"/>
            <person name="Koyanagi M"/>
            <person name="Keeley SD"/>
            <person name="Tatsumi K"/>
            <person name="Tanaka K"/>
            <person name="Motone F"/>
            <person name="Kageyama Y"/>
            <person name="Nozu R"/>
            <person name="Adachi N"/>
            <person name="Nishimura O"/>
            <person name="Nakagawa R"/>
            <person name="Tanegashima C"/>
            <person name="Kiyatake I"/>
            <person name="Matsumoto R"/>
            <person name="Murakumo K"/>
            <person name="Nishida K"/>
            <person name="Terakita A"/>
            <person name="Kuratani S"/>
            <person name="Sato K"/>
            <person name="Hyodo S Kuraku.S."/>
        </authorList>
    </citation>
    <scope>NUCLEOTIDE SEQUENCE [LARGE SCALE GENOMIC DNA]</scope>
</reference>
<dbReference type="PRINTS" id="PR00449">
    <property type="entry name" value="RASTRNSFRMNG"/>
</dbReference>
<dbReference type="SMART" id="SM00174">
    <property type="entry name" value="RHO"/>
    <property type="match status" value="1"/>
</dbReference>
<dbReference type="InterPro" id="IPR005225">
    <property type="entry name" value="Small_GTP-bd"/>
</dbReference>
<keyword evidence="7" id="KW-0449">Lipoprotein</keyword>
<accession>A0A401PQQ2</accession>
<dbReference type="Gene3D" id="3.40.50.300">
    <property type="entry name" value="P-loop containing nucleotide triphosphate hydrolases"/>
    <property type="match status" value="1"/>
</dbReference>
<evidence type="ECO:0000256" key="6">
    <source>
        <dbReference type="ARBA" id="ARBA00023134"/>
    </source>
</evidence>